<dbReference type="SMART" id="SM00112">
    <property type="entry name" value="CA"/>
    <property type="match status" value="5"/>
</dbReference>
<keyword evidence="8" id="KW-0677">Repeat</keyword>
<dbReference type="OrthoDB" id="9045962at2759"/>
<dbReference type="PROSITE" id="PS50268">
    <property type="entry name" value="CADHERIN_2"/>
    <property type="match status" value="7"/>
</dbReference>
<organism evidence="20 21">
    <name type="scientific">Parambassis ranga</name>
    <name type="common">Indian glassy fish</name>
    <dbReference type="NCBI Taxonomy" id="210632"/>
    <lineage>
        <taxon>Eukaryota</taxon>
        <taxon>Metazoa</taxon>
        <taxon>Chordata</taxon>
        <taxon>Craniata</taxon>
        <taxon>Vertebrata</taxon>
        <taxon>Euteleostomi</taxon>
        <taxon>Actinopterygii</taxon>
        <taxon>Neopterygii</taxon>
        <taxon>Teleostei</taxon>
        <taxon>Neoteleostei</taxon>
        <taxon>Acanthomorphata</taxon>
        <taxon>Ovalentaria</taxon>
        <taxon>Ambassidae</taxon>
        <taxon>Parambassis</taxon>
    </lineage>
</organism>
<dbReference type="GO" id="GO:0060027">
    <property type="term" value="P:convergent extension involved in gastrulation"/>
    <property type="evidence" value="ECO:0007669"/>
    <property type="project" value="UniProtKB-ARBA"/>
</dbReference>
<keyword evidence="6" id="KW-0479">Metal-binding</keyword>
<feature type="domain" description="Cadherin" evidence="19">
    <location>
        <begin position="757"/>
        <end position="854"/>
    </location>
</feature>
<dbReference type="Gene3D" id="2.60.40.60">
    <property type="entry name" value="Cadherins"/>
    <property type="match status" value="7"/>
</dbReference>
<keyword evidence="3" id="KW-1003">Cell membrane</keyword>
<reference evidence="21" key="1">
    <citation type="submission" date="2025-08" db="UniProtKB">
        <authorList>
            <consortium name="RefSeq"/>
        </authorList>
    </citation>
    <scope>IDENTIFICATION</scope>
</reference>
<feature type="domain" description="Cadherin" evidence="19">
    <location>
        <begin position="408"/>
        <end position="519"/>
    </location>
</feature>
<dbReference type="InterPro" id="IPR039808">
    <property type="entry name" value="Cadherin"/>
</dbReference>
<proteinExistence type="predicted"/>
<evidence type="ECO:0000256" key="9">
    <source>
        <dbReference type="ARBA" id="ARBA00022837"/>
    </source>
</evidence>
<dbReference type="Pfam" id="PF00028">
    <property type="entry name" value="Cadherin"/>
    <property type="match status" value="5"/>
</dbReference>
<dbReference type="PROSITE" id="PS00232">
    <property type="entry name" value="CADHERIN_1"/>
    <property type="match status" value="2"/>
</dbReference>
<evidence type="ECO:0000256" key="10">
    <source>
        <dbReference type="ARBA" id="ARBA00022889"/>
    </source>
</evidence>
<dbReference type="FunFam" id="2.60.40.60:FF:000011">
    <property type="entry name" value="Cadherin 1"/>
    <property type="match status" value="1"/>
</dbReference>
<evidence type="ECO:0000313" key="21">
    <source>
        <dbReference type="RefSeq" id="XP_028265517.1"/>
    </source>
</evidence>
<dbReference type="InterPro" id="IPR027397">
    <property type="entry name" value="Catenin-bd_sf"/>
</dbReference>
<keyword evidence="20" id="KW-1185">Reference proteome</keyword>
<dbReference type="InterPro" id="IPR002126">
    <property type="entry name" value="Cadherin-like_dom"/>
</dbReference>
<evidence type="ECO:0000256" key="3">
    <source>
        <dbReference type="ARBA" id="ARBA00022475"/>
    </source>
</evidence>
<evidence type="ECO:0000256" key="1">
    <source>
        <dbReference type="ARBA" id="ARBA00004251"/>
    </source>
</evidence>
<keyword evidence="11 17" id="KW-1133">Transmembrane helix</keyword>
<comment type="subcellular location">
    <subcellularLocation>
        <location evidence="1 15">Cell membrane</location>
        <topology evidence="1 15">Single-pass type I membrane protein</topology>
    </subcellularLocation>
    <subcellularLocation>
        <location evidence="2">Cytoplasm</location>
    </subcellularLocation>
</comment>
<evidence type="ECO:0000256" key="11">
    <source>
        <dbReference type="ARBA" id="ARBA00022989"/>
    </source>
</evidence>
<evidence type="ECO:0000256" key="6">
    <source>
        <dbReference type="ARBA" id="ARBA00022723"/>
    </source>
</evidence>
<keyword evidence="12 17" id="KW-0472">Membrane</keyword>
<sequence>MRIIFLILLVALVALSESDVSEQKRRFERDLLKRSKRRWVLSAINLEEEWKVKYPVGILRVFNDQTKGKNVRFQISGDGVEDGVFTIDETSGVVFAHKPVDRETKQTFHFSFDVFDKDTGKEIDKKLSIDMDVKDINDNAPTFSQKQYSATVEENTVGFLPVRLEVSDKDQENTENSIVTVSVIKQTPLQPTISVVHIQGELYQLSFEGSFNYNKAKKYKIIVQATDHGNPPLSSSAVVTLNIEDTNSLPTVELTVCSLLRRLTSGVTNLIKHVSVPALSESHVSEQKTRFKRDLLKRSKRRWVLSTISLEEEWKVKYPRELTRMFNDQTEGKNVRFQISGDGVEDGVFTIDETSGVVFAHKPVDRETTQMFHISFDVFDKDTGKEIDKKLSFDVDVKDINDNAPTFSQKQYSATVEENTVEGFLPVSLEVSDKDKEGTENSTFTVSVIKQTPLHPKIMVKQIQDQVLYQLSFEGCFDYDKAKKYEIIVQATDHGKPPLSSSAVVTLNIEDTNTHLPTFKQMHYEAHAQELTLVKEVLRIGVEDKDKPNTDAWRAKFFFIKGNDEGIYNIETDPKTNEGILSVVKTKNYDRTTLNNLEIGVKNIQDLFVCENFKAVARNSQPHPSSINITMKMIDSNDPPEFRPATTTVYNKEEEEPGKVLFTPTVYDTDSDNFRFVLVEDPAHWVAIDNKTGAITTTKNMDRESPYVDADGNYKIVIIGIDDGDPAATGTCTVFVNLRDINDNKPTLVNTSLIMCGNKVNKVVVPVRDADATPYSGPFVFSLGDDESVRKRWKLDPSFGQEGSLVSLMHLPYGNYSVPLVMQDQQNNVGKETLIVIVCDCEDSHSCRSKKPLSFNLGVAAIGLIVAGLLLFLLLLMLFICDCGDKQFKYLEPDEGNQTLIIYNQEGGGAACKAEPALLLSPSNGITVTDGIKMGNVQISEMSPVMMQKIENYNSSDYHMPREFHNQRDTLRSYEGQNIYSSWGSNRMSSWQRGGSSRFQHTLSLRSDVRIAEQIDRKLSSIAGNDVGHPLYQPCMYTYEGRGSKCQSLDELSLSNLDEDLHFLDDLGPKFKTLGAICQQSIQEKNIQL</sequence>
<dbReference type="GO" id="GO:0016339">
    <property type="term" value="P:calcium-dependent cell-cell adhesion via plasma membrane cell adhesion molecules"/>
    <property type="evidence" value="ECO:0007669"/>
    <property type="project" value="TreeGrafter"/>
</dbReference>
<dbReference type="GO" id="GO:0007043">
    <property type="term" value="P:cell-cell junction assembly"/>
    <property type="evidence" value="ECO:0007669"/>
    <property type="project" value="TreeGrafter"/>
</dbReference>
<dbReference type="PRINTS" id="PR00205">
    <property type="entry name" value="CADHERIN"/>
</dbReference>
<evidence type="ECO:0000256" key="17">
    <source>
        <dbReference type="SAM" id="Phobius"/>
    </source>
</evidence>
<feature type="domain" description="Cadherin" evidence="19">
    <location>
        <begin position="328"/>
        <end position="407"/>
    </location>
</feature>
<dbReference type="PANTHER" id="PTHR24027">
    <property type="entry name" value="CADHERIN-23"/>
    <property type="match status" value="1"/>
</dbReference>
<dbReference type="FunFam" id="2.60.40.60:FF:000202">
    <property type="entry name" value="cadherin-8 isoform X4"/>
    <property type="match status" value="1"/>
</dbReference>
<feature type="domain" description="Cadherin" evidence="19">
    <location>
        <begin position="643"/>
        <end position="748"/>
    </location>
</feature>
<keyword evidence="10 15" id="KW-0130">Cell adhesion</keyword>
<dbReference type="AlphaFoldDB" id="A0A6P7IPZ9"/>
<evidence type="ECO:0000256" key="14">
    <source>
        <dbReference type="PROSITE-ProRule" id="PRU00043"/>
    </source>
</evidence>
<feature type="chain" id="PRO_5027967042" evidence="18">
    <location>
        <begin position="19"/>
        <end position="1089"/>
    </location>
</feature>
<evidence type="ECO:0000256" key="18">
    <source>
        <dbReference type="SAM" id="SignalP"/>
    </source>
</evidence>
<keyword evidence="9 14" id="KW-0106">Calcium</keyword>
<dbReference type="FunFam" id="2.60.40.60:FF:000095">
    <property type="entry name" value="Cadherin 13"/>
    <property type="match status" value="1"/>
</dbReference>
<dbReference type="InterPro" id="IPR000233">
    <property type="entry name" value="Cadherin_Y-type_LIR"/>
</dbReference>
<dbReference type="GO" id="GO:0044331">
    <property type="term" value="P:cell-cell adhesion mediated by cadherin"/>
    <property type="evidence" value="ECO:0007669"/>
    <property type="project" value="TreeGrafter"/>
</dbReference>
<dbReference type="PRINTS" id="PR01820">
    <property type="entry name" value="DESMOCOLLIN"/>
</dbReference>
<evidence type="ECO:0000256" key="12">
    <source>
        <dbReference type="ARBA" id="ARBA00023136"/>
    </source>
</evidence>
<feature type="signal peptide" evidence="18">
    <location>
        <begin position="1"/>
        <end position="18"/>
    </location>
</feature>
<evidence type="ECO:0000256" key="2">
    <source>
        <dbReference type="ARBA" id="ARBA00004496"/>
    </source>
</evidence>
<evidence type="ECO:0000313" key="20">
    <source>
        <dbReference type="Proteomes" id="UP000515145"/>
    </source>
</evidence>
<evidence type="ECO:0000256" key="16">
    <source>
        <dbReference type="RuleBase" id="RU004357"/>
    </source>
</evidence>
<evidence type="ECO:0000259" key="19">
    <source>
        <dbReference type="PROSITE" id="PS50268"/>
    </source>
</evidence>
<evidence type="ECO:0000256" key="4">
    <source>
        <dbReference type="ARBA" id="ARBA00022490"/>
    </source>
</evidence>
<dbReference type="GO" id="GO:0005737">
    <property type="term" value="C:cytoplasm"/>
    <property type="evidence" value="ECO:0007669"/>
    <property type="project" value="UniProtKB-SubCell"/>
</dbReference>
<dbReference type="GO" id="GO:0016342">
    <property type="term" value="C:catenin complex"/>
    <property type="evidence" value="ECO:0007669"/>
    <property type="project" value="TreeGrafter"/>
</dbReference>
<dbReference type="GO" id="GO:0034332">
    <property type="term" value="P:adherens junction organization"/>
    <property type="evidence" value="ECO:0007669"/>
    <property type="project" value="TreeGrafter"/>
</dbReference>
<dbReference type="CDD" id="cd11304">
    <property type="entry name" value="Cadherin_repeat"/>
    <property type="match status" value="5"/>
</dbReference>
<dbReference type="GO" id="GO:0008013">
    <property type="term" value="F:beta-catenin binding"/>
    <property type="evidence" value="ECO:0007669"/>
    <property type="project" value="TreeGrafter"/>
</dbReference>
<feature type="transmembrane region" description="Helical" evidence="17">
    <location>
        <begin position="857"/>
        <end position="881"/>
    </location>
</feature>
<dbReference type="GO" id="GO:0005509">
    <property type="term" value="F:calcium ion binding"/>
    <property type="evidence" value="ECO:0007669"/>
    <property type="project" value="UniProtKB-UniRule"/>
</dbReference>
<evidence type="ECO:0000256" key="5">
    <source>
        <dbReference type="ARBA" id="ARBA00022692"/>
    </source>
</evidence>
<dbReference type="GO" id="GO:0045296">
    <property type="term" value="F:cadherin binding"/>
    <property type="evidence" value="ECO:0007669"/>
    <property type="project" value="TreeGrafter"/>
</dbReference>
<protein>
    <submittedName>
        <fullName evidence="21">Cadherin-like protein 26 isoform X1</fullName>
    </submittedName>
</protein>
<evidence type="ECO:0000256" key="8">
    <source>
        <dbReference type="ARBA" id="ARBA00022737"/>
    </source>
</evidence>
<keyword evidence="5 15" id="KW-0812">Transmembrane</keyword>
<keyword evidence="4" id="KW-0963">Cytoplasm</keyword>
<feature type="domain" description="Cadherin" evidence="19">
    <location>
        <begin position="144"/>
        <end position="252"/>
    </location>
</feature>
<feature type="domain" description="Cadherin" evidence="19">
    <location>
        <begin position="64"/>
        <end position="143"/>
    </location>
</feature>
<dbReference type="Gene3D" id="4.10.900.10">
    <property type="entry name" value="TCF3-CBD (Catenin binding domain)"/>
    <property type="match status" value="1"/>
</dbReference>
<comment type="function">
    <text evidence="16">Cadherins are calcium-dependent cell adhesion proteins.</text>
</comment>
<dbReference type="FunFam" id="2.60.40.60:FF:000019">
    <property type="entry name" value="Cadherin 2"/>
    <property type="match status" value="1"/>
</dbReference>
<dbReference type="GO" id="GO:0016477">
    <property type="term" value="P:cell migration"/>
    <property type="evidence" value="ECO:0007669"/>
    <property type="project" value="TreeGrafter"/>
</dbReference>
<keyword evidence="13" id="KW-0325">Glycoprotein</keyword>
<dbReference type="GeneID" id="114438405"/>
<dbReference type="InterPro" id="IPR020894">
    <property type="entry name" value="Cadherin_CS"/>
</dbReference>
<dbReference type="GO" id="GO:0005912">
    <property type="term" value="C:adherens junction"/>
    <property type="evidence" value="ECO:0007669"/>
    <property type="project" value="TreeGrafter"/>
</dbReference>
<name>A0A6P7IPZ9_9TELE</name>
<evidence type="ECO:0000256" key="7">
    <source>
        <dbReference type="ARBA" id="ARBA00022729"/>
    </source>
</evidence>
<gene>
    <name evidence="21" type="primary">cdh26.1</name>
</gene>
<dbReference type="GO" id="GO:0007156">
    <property type="term" value="P:homophilic cell adhesion via plasma membrane adhesion molecules"/>
    <property type="evidence" value="ECO:0007669"/>
    <property type="project" value="InterPro"/>
</dbReference>
<dbReference type="InterPro" id="IPR015919">
    <property type="entry name" value="Cadherin-like_sf"/>
</dbReference>
<dbReference type="SUPFAM" id="SSF49313">
    <property type="entry name" value="Cadherin-like"/>
    <property type="match status" value="7"/>
</dbReference>
<dbReference type="GO" id="GO:0000902">
    <property type="term" value="P:cell morphogenesis"/>
    <property type="evidence" value="ECO:0007669"/>
    <property type="project" value="TreeGrafter"/>
</dbReference>
<dbReference type="InParanoid" id="A0A6P7IPZ9"/>
<dbReference type="CTD" id="571792"/>
<accession>A0A6P7IPZ9</accession>
<feature type="domain" description="Cadherin" evidence="19">
    <location>
        <begin position="537"/>
        <end position="642"/>
    </location>
</feature>
<dbReference type="Pfam" id="PF01049">
    <property type="entry name" value="CADH_Y-type_LIR"/>
    <property type="match status" value="1"/>
</dbReference>
<dbReference type="PANTHER" id="PTHR24027:SF78">
    <property type="entry name" value="CADHERIN-LIKE PROTEIN 26"/>
    <property type="match status" value="1"/>
</dbReference>
<evidence type="ECO:0000256" key="13">
    <source>
        <dbReference type="ARBA" id="ARBA00023180"/>
    </source>
</evidence>
<dbReference type="Proteomes" id="UP000515145">
    <property type="component" value="Chromosome 7"/>
</dbReference>
<dbReference type="RefSeq" id="XP_028265517.1">
    <property type="nucleotide sequence ID" value="XM_028409716.1"/>
</dbReference>
<evidence type="ECO:0000256" key="15">
    <source>
        <dbReference type="RuleBase" id="RU003318"/>
    </source>
</evidence>
<keyword evidence="7 18" id="KW-0732">Signal</keyword>